<evidence type="ECO:0000256" key="1">
    <source>
        <dbReference type="ARBA" id="ARBA00001946"/>
    </source>
</evidence>
<evidence type="ECO:0000256" key="5">
    <source>
        <dbReference type="ARBA" id="ARBA00022605"/>
    </source>
</evidence>
<dbReference type="Pfam" id="PF12710">
    <property type="entry name" value="HAD"/>
    <property type="match status" value="1"/>
</dbReference>
<feature type="region of interest" description="Disordered" evidence="12">
    <location>
        <begin position="379"/>
        <end position="407"/>
    </location>
</feature>
<evidence type="ECO:0000256" key="13">
    <source>
        <dbReference type="SAM" id="SignalP"/>
    </source>
</evidence>
<dbReference type="OrthoDB" id="1633110at2"/>
<evidence type="ECO:0000256" key="10">
    <source>
        <dbReference type="ARBA" id="ARBA00048138"/>
    </source>
</evidence>
<dbReference type="AlphaFoldDB" id="A0A7K0C0T8"/>
<dbReference type="GO" id="GO:0000287">
    <property type="term" value="F:magnesium ion binding"/>
    <property type="evidence" value="ECO:0007669"/>
    <property type="project" value="TreeGrafter"/>
</dbReference>
<feature type="chain" id="PRO_5029629250" description="phosphoserine phosphatase" evidence="13">
    <location>
        <begin position="25"/>
        <end position="407"/>
    </location>
</feature>
<proteinExistence type="inferred from homology"/>
<dbReference type="Gene3D" id="3.40.50.1000">
    <property type="entry name" value="HAD superfamily/HAD-like"/>
    <property type="match status" value="2"/>
</dbReference>
<dbReference type="EC" id="3.1.3.3" evidence="4"/>
<dbReference type="GO" id="GO:0006564">
    <property type="term" value="P:L-serine biosynthetic process"/>
    <property type="evidence" value="ECO:0007669"/>
    <property type="project" value="UniProtKB-KW"/>
</dbReference>
<feature type="signal peptide" evidence="13">
    <location>
        <begin position="1"/>
        <end position="24"/>
    </location>
</feature>
<comment type="caution">
    <text evidence="14">The sequence shown here is derived from an EMBL/GenBank/DDBJ whole genome shotgun (WGS) entry which is preliminary data.</text>
</comment>
<dbReference type="SUPFAM" id="SSF56784">
    <property type="entry name" value="HAD-like"/>
    <property type="match status" value="1"/>
</dbReference>
<keyword evidence="15" id="KW-1185">Reference proteome</keyword>
<dbReference type="PANTHER" id="PTHR43344">
    <property type="entry name" value="PHOSPHOSERINE PHOSPHATASE"/>
    <property type="match status" value="1"/>
</dbReference>
<keyword evidence="7" id="KW-0378">Hydrolase</keyword>
<evidence type="ECO:0000256" key="7">
    <source>
        <dbReference type="ARBA" id="ARBA00022801"/>
    </source>
</evidence>
<protein>
    <recommendedName>
        <fullName evidence="4">phosphoserine phosphatase</fullName>
        <ecNumber evidence="4">3.1.3.3</ecNumber>
    </recommendedName>
</protein>
<keyword evidence="6" id="KW-0479">Metal-binding</keyword>
<comment type="pathway">
    <text evidence="2">Amino-acid biosynthesis; L-serine biosynthesis; L-serine from 3-phospho-D-glycerate: step 3/3.</text>
</comment>
<evidence type="ECO:0000256" key="12">
    <source>
        <dbReference type="SAM" id="MobiDB-lite"/>
    </source>
</evidence>
<dbReference type="Proteomes" id="UP000487268">
    <property type="component" value="Unassembled WGS sequence"/>
</dbReference>
<keyword evidence="13" id="KW-0732">Signal</keyword>
<dbReference type="PANTHER" id="PTHR43344:SF2">
    <property type="entry name" value="PHOSPHOSERINE PHOSPHATASE"/>
    <property type="match status" value="1"/>
</dbReference>
<comment type="similarity">
    <text evidence="3">Belongs to the HAD-like hydrolase superfamily. SerB family.</text>
</comment>
<dbReference type="EMBL" id="WEGH01000003">
    <property type="protein sequence ID" value="MQY07085.1"/>
    <property type="molecule type" value="Genomic_DNA"/>
</dbReference>
<gene>
    <name evidence="14" type="ORF">ACRB68_51830</name>
</gene>
<dbReference type="InterPro" id="IPR036412">
    <property type="entry name" value="HAD-like_sf"/>
</dbReference>
<evidence type="ECO:0000256" key="4">
    <source>
        <dbReference type="ARBA" id="ARBA00012640"/>
    </source>
</evidence>
<reference evidence="14 15" key="1">
    <citation type="submission" date="2019-10" db="EMBL/GenBank/DDBJ databases">
        <title>Actinomadura rubteroloni sp. nov. and Actinomadura macrotermitis sp. nov., isolated from the gut of fungus growing-termite Macrotermes natalensis.</title>
        <authorList>
            <person name="Benndorf R."/>
            <person name="Martin K."/>
            <person name="Kuefner M."/>
            <person name="De Beer W."/>
            <person name="Kaster A.-K."/>
            <person name="Vollmers J."/>
            <person name="Poulsen M."/>
            <person name="Beemelmanns C."/>
        </authorList>
    </citation>
    <scope>NUCLEOTIDE SEQUENCE [LARGE SCALE GENOMIC DNA]</scope>
    <source>
        <strain evidence="14 15">RB68</strain>
    </source>
</reference>
<evidence type="ECO:0000313" key="14">
    <source>
        <dbReference type="EMBL" id="MQY07085.1"/>
    </source>
</evidence>
<evidence type="ECO:0000256" key="8">
    <source>
        <dbReference type="ARBA" id="ARBA00022842"/>
    </source>
</evidence>
<evidence type="ECO:0000256" key="2">
    <source>
        <dbReference type="ARBA" id="ARBA00005135"/>
    </source>
</evidence>
<keyword evidence="5" id="KW-0028">Amino-acid biosynthesis</keyword>
<accession>A0A7K0C0T8</accession>
<evidence type="ECO:0000256" key="9">
    <source>
        <dbReference type="ARBA" id="ARBA00023299"/>
    </source>
</evidence>
<comment type="catalytic activity">
    <reaction evidence="10">
        <text>O-phospho-L-serine + H2O = L-serine + phosphate</text>
        <dbReference type="Rhea" id="RHEA:21208"/>
        <dbReference type="ChEBI" id="CHEBI:15377"/>
        <dbReference type="ChEBI" id="CHEBI:33384"/>
        <dbReference type="ChEBI" id="CHEBI:43474"/>
        <dbReference type="ChEBI" id="CHEBI:57524"/>
        <dbReference type="EC" id="3.1.3.3"/>
    </reaction>
</comment>
<dbReference type="InterPro" id="IPR023214">
    <property type="entry name" value="HAD_sf"/>
</dbReference>
<name>A0A7K0C0T8_9ACTN</name>
<comment type="cofactor">
    <cofactor evidence="1">
        <name>Mg(2+)</name>
        <dbReference type="ChEBI" id="CHEBI:18420"/>
    </cofactor>
</comment>
<dbReference type="GO" id="GO:0005737">
    <property type="term" value="C:cytoplasm"/>
    <property type="evidence" value="ECO:0007669"/>
    <property type="project" value="TreeGrafter"/>
</dbReference>
<organism evidence="14 15">
    <name type="scientific">Actinomadura macrotermitis</name>
    <dbReference type="NCBI Taxonomy" id="2585200"/>
    <lineage>
        <taxon>Bacteria</taxon>
        <taxon>Bacillati</taxon>
        <taxon>Actinomycetota</taxon>
        <taxon>Actinomycetes</taxon>
        <taxon>Streptosporangiales</taxon>
        <taxon>Thermomonosporaceae</taxon>
        <taxon>Actinomadura</taxon>
    </lineage>
</organism>
<comment type="catalytic activity">
    <reaction evidence="11">
        <text>O-phospho-D-serine + H2O = D-serine + phosphate</text>
        <dbReference type="Rhea" id="RHEA:24873"/>
        <dbReference type="ChEBI" id="CHEBI:15377"/>
        <dbReference type="ChEBI" id="CHEBI:35247"/>
        <dbReference type="ChEBI" id="CHEBI:43474"/>
        <dbReference type="ChEBI" id="CHEBI:58680"/>
        <dbReference type="EC" id="3.1.3.3"/>
    </reaction>
</comment>
<evidence type="ECO:0000256" key="11">
    <source>
        <dbReference type="ARBA" id="ARBA00048523"/>
    </source>
</evidence>
<keyword evidence="9" id="KW-0718">Serine biosynthesis</keyword>
<dbReference type="GO" id="GO:0036424">
    <property type="term" value="F:L-phosphoserine phosphatase activity"/>
    <property type="evidence" value="ECO:0007669"/>
    <property type="project" value="TreeGrafter"/>
</dbReference>
<dbReference type="InterPro" id="IPR050582">
    <property type="entry name" value="HAD-like_SerB"/>
</dbReference>
<evidence type="ECO:0000256" key="6">
    <source>
        <dbReference type="ARBA" id="ARBA00022723"/>
    </source>
</evidence>
<keyword evidence="8" id="KW-0460">Magnesium</keyword>
<sequence>MKSLRWIVPLALGATALGVPAAHAAPRKECPRLDSGLSWYGDNRAKLQQFLCAGHRGRVALFDWDNTVVKNDVGDATTYWLLRNDKVLQPARQDWRTTSRFLTGEAAAALKAACGTSVRPGRPLPTSTDTACADEILSVYGSAKTTGGAAAFAGWNHRRTEPSYAWAAQLLAGHTPGEVRRFAAAARAENLKAPVDAVQTVGSHQVTGWVRYYDQQRDLIRKLRRAGLDVWIVSASAQPVVQVWARGAGVRPDHVIGIENTRRAGRLTARLTGCGGDPDAITYIDGKRCAVNRRVLGVPERRAYEQAPAWRRQAFAAGDSDTDVTFVSDATDLRLVLNRNKAELMCRGYFNADGKWLVNPMFLQPKGRKSTRYPCSTTAYTAPDGTPGPVRENGRIVPDQADTVFSP</sequence>
<evidence type="ECO:0000313" key="15">
    <source>
        <dbReference type="Proteomes" id="UP000487268"/>
    </source>
</evidence>
<evidence type="ECO:0000256" key="3">
    <source>
        <dbReference type="ARBA" id="ARBA00009184"/>
    </source>
</evidence>
<dbReference type="RefSeq" id="WP_153536699.1">
    <property type="nucleotide sequence ID" value="NZ_WEGH01000003.1"/>
</dbReference>